<comment type="caution">
    <text evidence="1">The sequence shown here is derived from an EMBL/GenBank/DDBJ whole genome shotgun (WGS) entry which is preliminary data.</text>
</comment>
<reference evidence="1 2" key="1">
    <citation type="submission" date="2017-08" db="EMBL/GenBank/DDBJ databases">
        <title>Aliifodinibius alkalisoli sp. nov., isolated from saline alkaline soil.</title>
        <authorList>
            <person name="Liu D."/>
            <person name="Zhang G."/>
        </authorList>
    </citation>
    <scope>NUCLEOTIDE SEQUENCE [LARGE SCALE GENOMIC DNA]</scope>
    <source>
        <strain evidence="1 2">WN023</strain>
    </source>
</reference>
<accession>A0A2A2G5Q4</accession>
<name>A0A2A2G5Q4_9BACT</name>
<proteinExistence type="predicted"/>
<dbReference type="AlphaFoldDB" id="A0A2A2G5Q4"/>
<evidence type="ECO:0000313" key="1">
    <source>
        <dbReference type="EMBL" id="PAU92971.1"/>
    </source>
</evidence>
<dbReference type="Proteomes" id="UP000218831">
    <property type="component" value="Unassembled WGS sequence"/>
</dbReference>
<dbReference type="EMBL" id="NSKE01000011">
    <property type="protein sequence ID" value="PAU92971.1"/>
    <property type="molecule type" value="Genomic_DNA"/>
</dbReference>
<keyword evidence="2" id="KW-1185">Reference proteome</keyword>
<evidence type="ECO:0000313" key="2">
    <source>
        <dbReference type="Proteomes" id="UP000218831"/>
    </source>
</evidence>
<gene>
    <name evidence="1" type="ORF">CK503_13675</name>
</gene>
<protein>
    <recommendedName>
        <fullName evidence="3">Bacteriocin</fullName>
    </recommendedName>
</protein>
<evidence type="ECO:0008006" key="3">
    <source>
        <dbReference type="Google" id="ProtNLM"/>
    </source>
</evidence>
<sequence>MNTLSKQQMTQLSGGDMWDFVDGGCAVFAVGTVLSGGAAAANPVGGTIAAGCAARQAYKAFS</sequence>
<organism evidence="1 2">
    <name type="scientific">Fodinibius salipaludis</name>
    <dbReference type="NCBI Taxonomy" id="2032627"/>
    <lineage>
        <taxon>Bacteria</taxon>
        <taxon>Pseudomonadati</taxon>
        <taxon>Balneolota</taxon>
        <taxon>Balneolia</taxon>
        <taxon>Balneolales</taxon>
        <taxon>Balneolaceae</taxon>
        <taxon>Fodinibius</taxon>
    </lineage>
</organism>